<comment type="caution">
    <text evidence="2">The sequence shown here is derived from an EMBL/GenBank/DDBJ whole genome shotgun (WGS) entry which is preliminary data.</text>
</comment>
<keyword evidence="1" id="KW-0732">Signal</keyword>
<evidence type="ECO:0000313" key="2">
    <source>
        <dbReference type="EMBL" id="PWY92575.1"/>
    </source>
</evidence>
<evidence type="ECO:0000256" key="1">
    <source>
        <dbReference type="SAM" id="SignalP"/>
    </source>
</evidence>
<gene>
    <name evidence="2" type="ORF">BO70DRAFT_357703</name>
</gene>
<dbReference type="VEuPathDB" id="FungiDB:BO70DRAFT_357703"/>
<sequence length="152" mass="16118">MRYSQSLLALSGIIASAVSTTTSFPANFTLISTLDNSALTTDGWGIYDGTTGTLFTLSPHADGTISYSANGQAMTVVADATSFAWIIQALAEPEAYETVTGWGISDDGFLMLNGEQLWAFNESAPEPRRLYWAGDGMGQGLVSTQLFVQSAV</sequence>
<evidence type="ECO:0008006" key="4">
    <source>
        <dbReference type="Google" id="ProtNLM"/>
    </source>
</evidence>
<dbReference type="GeneID" id="37064336"/>
<name>A0A317X2J8_9EURO</name>
<reference evidence="2 3" key="1">
    <citation type="submission" date="2016-12" db="EMBL/GenBank/DDBJ databases">
        <title>The genomes of Aspergillus section Nigri reveals drivers in fungal speciation.</title>
        <authorList>
            <consortium name="DOE Joint Genome Institute"/>
            <person name="Vesth T.C."/>
            <person name="Nybo J."/>
            <person name="Theobald S."/>
            <person name="Brandl J."/>
            <person name="Frisvad J.C."/>
            <person name="Nielsen K.F."/>
            <person name="Lyhne E.K."/>
            <person name="Kogle M.E."/>
            <person name="Kuo A."/>
            <person name="Riley R."/>
            <person name="Clum A."/>
            <person name="Nolan M."/>
            <person name="Lipzen A."/>
            <person name="Salamov A."/>
            <person name="Henrissat B."/>
            <person name="Wiebenga A."/>
            <person name="De Vries R.P."/>
            <person name="Grigoriev I.V."/>
            <person name="Mortensen U.H."/>
            <person name="Andersen M.R."/>
            <person name="Baker S.E."/>
        </authorList>
    </citation>
    <scope>NUCLEOTIDE SEQUENCE [LARGE SCALE GENOMIC DNA]</scope>
    <source>
        <strain evidence="2 3">CBS 117.55</strain>
    </source>
</reference>
<dbReference type="Proteomes" id="UP000247233">
    <property type="component" value="Unassembled WGS sequence"/>
</dbReference>
<evidence type="ECO:0000313" key="3">
    <source>
        <dbReference type="Proteomes" id="UP000247233"/>
    </source>
</evidence>
<protein>
    <recommendedName>
        <fullName evidence="4">Bulb-type lectin domain-containing protein</fullName>
    </recommendedName>
</protein>
<dbReference type="EMBL" id="MSFL01000001">
    <property type="protein sequence ID" value="PWY92575.1"/>
    <property type="molecule type" value="Genomic_DNA"/>
</dbReference>
<feature type="chain" id="PRO_5016466121" description="Bulb-type lectin domain-containing protein" evidence="1">
    <location>
        <begin position="20"/>
        <end position="152"/>
    </location>
</feature>
<organism evidence="2 3">
    <name type="scientific">Aspergillus heteromorphus CBS 117.55</name>
    <dbReference type="NCBI Taxonomy" id="1448321"/>
    <lineage>
        <taxon>Eukaryota</taxon>
        <taxon>Fungi</taxon>
        <taxon>Dikarya</taxon>
        <taxon>Ascomycota</taxon>
        <taxon>Pezizomycotina</taxon>
        <taxon>Eurotiomycetes</taxon>
        <taxon>Eurotiomycetidae</taxon>
        <taxon>Eurotiales</taxon>
        <taxon>Aspergillaceae</taxon>
        <taxon>Aspergillus</taxon>
        <taxon>Aspergillus subgen. Circumdati</taxon>
    </lineage>
</organism>
<proteinExistence type="predicted"/>
<keyword evidence="3" id="KW-1185">Reference proteome</keyword>
<accession>A0A317X2J8</accession>
<dbReference type="RefSeq" id="XP_025404314.1">
    <property type="nucleotide sequence ID" value="XM_025542099.1"/>
</dbReference>
<dbReference type="AlphaFoldDB" id="A0A317X2J8"/>
<feature type="signal peptide" evidence="1">
    <location>
        <begin position="1"/>
        <end position="19"/>
    </location>
</feature>
<dbReference type="OrthoDB" id="4434719at2759"/>